<evidence type="ECO:0000313" key="2">
    <source>
        <dbReference type="Proteomes" id="UP001196413"/>
    </source>
</evidence>
<dbReference type="AlphaFoldDB" id="A0AAD5QSC9"/>
<dbReference type="Proteomes" id="UP001196413">
    <property type="component" value="Unassembled WGS sequence"/>
</dbReference>
<sequence length="53" mass="6326">MDDTGSTAVDPMHQKYSDDRHTDCVKRAIIDRRRFEVKWSGWSQTIVRMMPRD</sequence>
<comment type="caution">
    <text evidence="1">The sequence shown here is derived from an EMBL/GenBank/DDBJ whole genome shotgun (WGS) entry which is preliminary data.</text>
</comment>
<evidence type="ECO:0000313" key="1">
    <source>
        <dbReference type="EMBL" id="KAJ1362893.1"/>
    </source>
</evidence>
<accession>A0AAD5QSC9</accession>
<name>A0AAD5QSC9_PARTN</name>
<reference evidence="1" key="1">
    <citation type="submission" date="2021-06" db="EMBL/GenBank/DDBJ databases">
        <title>Parelaphostrongylus tenuis whole genome reference sequence.</title>
        <authorList>
            <person name="Garwood T.J."/>
            <person name="Larsen P.A."/>
            <person name="Fountain-Jones N.M."/>
            <person name="Garbe J.R."/>
            <person name="Macchietto M.G."/>
            <person name="Kania S.A."/>
            <person name="Gerhold R.W."/>
            <person name="Richards J.E."/>
            <person name="Wolf T.M."/>
        </authorList>
    </citation>
    <scope>NUCLEOTIDE SEQUENCE</scope>
    <source>
        <strain evidence="1">MNPRO001-30</strain>
        <tissue evidence="1">Meninges</tissue>
    </source>
</reference>
<proteinExistence type="predicted"/>
<dbReference type="EMBL" id="JAHQIW010004557">
    <property type="protein sequence ID" value="KAJ1362893.1"/>
    <property type="molecule type" value="Genomic_DNA"/>
</dbReference>
<organism evidence="1 2">
    <name type="scientific">Parelaphostrongylus tenuis</name>
    <name type="common">Meningeal worm</name>
    <dbReference type="NCBI Taxonomy" id="148309"/>
    <lineage>
        <taxon>Eukaryota</taxon>
        <taxon>Metazoa</taxon>
        <taxon>Ecdysozoa</taxon>
        <taxon>Nematoda</taxon>
        <taxon>Chromadorea</taxon>
        <taxon>Rhabditida</taxon>
        <taxon>Rhabditina</taxon>
        <taxon>Rhabditomorpha</taxon>
        <taxon>Strongyloidea</taxon>
        <taxon>Metastrongylidae</taxon>
        <taxon>Parelaphostrongylus</taxon>
    </lineage>
</organism>
<keyword evidence="2" id="KW-1185">Reference proteome</keyword>
<protein>
    <submittedName>
        <fullName evidence="1">Uncharacterized protein</fullName>
    </submittedName>
</protein>
<gene>
    <name evidence="1" type="ORF">KIN20_022611</name>
</gene>